<feature type="transmembrane region" description="Helical" evidence="1">
    <location>
        <begin position="74"/>
        <end position="95"/>
    </location>
</feature>
<organism evidence="2 3">
    <name type="scientific">Candidatus Yonathbacteria bacterium RIFCSPHIGHO2_02_FULL_44_14</name>
    <dbReference type="NCBI Taxonomy" id="1802724"/>
    <lineage>
        <taxon>Bacteria</taxon>
        <taxon>Candidatus Yonathiibacteriota</taxon>
    </lineage>
</organism>
<dbReference type="AlphaFoldDB" id="A0A1G2S9B6"/>
<keyword evidence="1" id="KW-0812">Transmembrane</keyword>
<accession>A0A1G2S9B6</accession>
<feature type="transmembrane region" description="Helical" evidence="1">
    <location>
        <begin position="115"/>
        <end position="134"/>
    </location>
</feature>
<dbReference type="EMBL" id="MHUT01000010">
    <property type="protein sequence ID" value="OHA81212.1"/>
    <property type="molecule type" value="Genomic_DNA"/>
</dbReference>
<keyword evidence="1" id="KW-0472">Membrane</keyword>
<evidence type="ECO:0000313" key="3">
    <source>
        <dbReference type="Proteomes" id="UP000179118"/>
    </source>
</evidence>
<keyword evidence="1" id="KW-1133">Transmembrane helix</keyword>
<feature type="transmembrane region" description="Helical" evidence="1">
    <location>
        <begin position="46"/>
        <end position="67"/>
    </location>
</feature>
<reference evidence="2 3" key="1">
    <citation type="journal article" date="2016" name="Nat. Commun.">
        <title>Thousands of microbial genomes shed light on interconnected biogeochemical processes in an aquifer system.</title>
        <authorList>
            <person name="Anantharaman K."/>
            <person name="Brown C.T."/>
            <person name="Hug L.A."/>
            <person name="Sharon I."/>
            <person name="Castelle C.J."/>
            <person name="Probst A.J."/>
            <person name="Thomas B.C."/>
            <person name="Singh A."/>
            <person name="Wilkins M.J."/>
            <person name="Karaoz U."/>
            <person name="Brodie E.L."/>
            <person name="Williams K.H."/>
            <person name="Hubbard S.S."/>
            <person name="Banfield J.F."/>
        </authorList>
    </citation>
    <scope>NUCLEOTIDE SEQUENCE [LARGE SCALE GENOMIC DNA]</scope>
</reference>
<name>A0A1G2S9B6_9BACT</name>
<evidence type="ECO:0000313" key="2">
    <source>
        <dbReference type="EMBL" id="OHA81212.1"/>
    </source>
</evidence>
<proteinExistence type="predicted"/>
<sequence>MKHIGIYAGAVAILVTPAILFAQGGGFGDTWQTLIIVEDSSRMLEMISLWAKLIVAFSTSAMVWNLGRKMHGGVFGSVLAFFSIGMILVFLGFVINAPWFQYIDQLYLKMTQDSLSIIGYIFMGVAASKLLKVIKSE</sequence>
<gene>
    <name evidence="2" type="ORF">A3D51_01250</name>
</gene>
<dbReference type="Proteomes" id="UP000179118">
    <property type="component" value="Unassembled WGS sequence"/>
</dbReference>
<protein>
    <submittedName>
        <fullName evidence="2">Uncharacterized protein</fullName>
    </submittedName>
</protein>
<comment type="caution">
    <text evidence="2">The sequence shown here is derived from an EMBL/GenBank/DDBJ whole genome shotgun (WGS) entry which is preliminary data.</text>
</comment>
<evidence type="ECO:0000256" key="1">
    <source>
        <dbReference type="SAM" id="Phobius"/>
    </source>
</evidence>